<accession>A0ABV6KV32</accession>
<proteinExistence type="predicted"/>
<sequence>MMFKKILARFGKGAANVDLRFENRPYTPGETVDGEISIQGGEVEQNINSLAVRLMMSVRTSQGTADREVSSIRLNTANRILPKEQQIVAFSFPLPTNLAITRNIVSYYFDTELDIEGGVDRSDVDRLTVDFPANIQNLFRVLSSLGFREKHESGKLDQYGQEFAFFPTEFLNGSVNEVEFRFAQEENGLYVWMEVDCRNGFHEIEAKREFFLEEALLLDEQKLTNILKQYLAEASERPHSYSQPFSYSTPGGYRPRSSNPMGGMIGGLAMGVFGGLLLSELMGSAVEAMGFDDEMEEVEDFDLGDIFGGDED</sequence>
<dbReference type="PANTHER" id="PTHR40053:SF1">
    <property type="entry name" value="SPORULATION-CONTROL PROTEIN SPO0M"/>
    <property type="match status" value="1"/>
</dbReference>
<comment type="caution">
    <text evidence="1">The sequence shown here is derived from an EMBL/GenBank/DDBJ whole genome shotgun (WGS) entry which is preliminary data.</text>
</comment>
<evidence type="ECO:0000313" key="1">
    <source>
        <dbReference type="EMBL" id="MFC0477186.1"/>
    </source>
</evidence>
<dbReference type="InterPro" id="IPR009776">
    <property type="entry name" value="Spore_0_M"/>
</dbReference>
<dbReference type="Pfam" id="PF07070">
    <property type="entry name" value="Spo0M"/>
    <property type="match status" value="1"/>
</dbReference>
<name>A0ABV6KV32_9BACI</name>
<dbReference type="RefSeq" id="WP_377058790.1">
    <property type="nucleotide sequence ID" value="NZ_JBHLUU010000118.1"/>
</dbReference>
<gene>
    <name evidence="1" type="ORF">ACFFHF_18450</name>
</gene>
<evidence type="ECO:0000313" key="2">
    <source>
        <dbReference type="Proteomes" id="UP001589738"/>
    </source>
</evidence>
<reference evidence="1 2" key="1">
    <citation type="submission" date="2024-09" db="EMBL/GenBank/DDBJ databases">
        <authorList>
            <person name="Sun Q."/>
            <person name="Mori K."/>
        </authorList>
    </citation>
    <scope>NUCLEOTIDE SEQUENCE [LARGE SCALE GENOMIC DNA]</scope>
    <source>
        <strain evidence="1 2">CGMCC 1.9126</strain>
    </source>
</reference>
<keyword evidence="2" id="KW-1185">Reference proteome</keyword>
<protein>
    <submittedName>
        <fullName evidence="1">Sporulation protein</fullName>
    </submittedName>
</protein>
<dbReference type="Proteomes" id="UP001589738">
    <property type="component" value="Unassembled WGS sequence"/>
</dbReference>
<dbReference type="PANTHER" id="PTHR40053">
    <property type="entry name" value="SPORULATION-CONTROL PROTEIN SPO0M"/>
    <property type="match status" value="1"/>
</dbReference>
<dbReference type="EMBL" id="JBHLUU010000118">
    <property type="protein sequence ID" value="MFC0477186.1"/>
    <property type="molecule type" value="Genomic_DNA"/>
</dbReference>
<organism evidence="1 2">
    <name type="scientific">Robertmurraya beringensis</name>
    <dbReference type="NCBI Taxonomy" id="641660"/>
    <lineage>
        <taxon>Bacteria</taxon>
        <taxon>Bacillati</taxon>
        <taxon>Bacillota</taxon>
        <taxon>Bacilli</taxon>
        <taxon>Bacillales</taxon>
        <taxon>Bacillaceae</taxon>
        <taxon>Robertmurraya</taxon>
    </lineage>
</organism>